<name>V6F2J2_MAGGM</name>
<accession>V6F2J2</accession>
<dbReference type="KEGG" id="mgy:MGMSRv2__2530"/>
<proteinExistence type="predicted"/>
<evidence type="ECO:0000313" key="1">
    <source>
        <dbReference type="EMBL" id="CDK99745.1"/>
    </source>
</evidence>
<gene>
    <name evidence="1" type="ordered locus">MGMSRv2__2530</name>
</gene>
<reference evidence="1 2" key="1">
    <citation type="journal article" date="2014" name="Genome Announc.">
        <title>Complete genome sequence of Magnetospirillum gryphiswaldense MSR-1.</title>
        <authorList>
            <person name="Wang X."/>
            <person name="Wang Q."/>
            <person name="Zhang W."/>
            <person name="Wang Y."/>
            <person name="Li L."/>
            <person name="Wen T."/>
            <person name="Zhang T."/>
            <person name="Zhang Y."/>
            <person name="Xu J."/>
            <person name="Hu J."/>
            <person name="Li S."/>
            <person name="Liu L."/>
            <person name="Liu J."/>
            <person name="Jiang W."/>
            <person name="Tian J."/>
            <person name="Li Y."/>
            <person name="Schuler D."/>
            <person name="Wang L."/>
            <person name="Li J."/>
        </authorList>
    </citation>
    <scope>NUCLEOTIDE SEQUENCE [LARGE SCALE GENOMIC DNA]</scope>
    <source>
        <strain evidence="2">DSM 6361 / JCM 21280 / NBRC 15271 / MSR-1</strain>
    </source>
</reference>
<dbReference type="Proteomes" id="UP000018922">
    <property type="component" value="Chromosome I"/>
</dbReference>
<dbReference type="EMBL" id="HG794546">
    <property type="protein sequence ID" value="CDK99745.1"/>
    <property type="molecule type" value="Genomic_DNA"/>
</dbReference>
<dbReference type="AlphaFoldDB" id="V6F2J2"/>
<sequence length="62" mass="6772">MFSYCSSLQNSSDLQGGKFAILSNQKIVSDSGKTSLFGLIWLRQPSALAPPCHSIDRKTRLA</sequence>
<protein>
    <submittedName>
        <fullName evidence="1">Uncharacterized protein</fullName>
    </submittedName>
</protein>
<dbReference type="HOGENOM" id="CLU_2898904_0_0_5"/>
<keyword evidence="2" id="KW-1185">Reference proteome</keyword>
<evidence type="ECO:0000313" key="2">
    <source>
        <dbReference type="Proteomes" id="UP000018922"/>
    </source>
</evidence>
<organism evidence="1 2">
    <name type="scientific">Magnetospirillum gryphiswaldense (strain DSM 6361 / JCM 21280 / NBRC 15271 / MSR-1)</name>
    <dbReference type="NCBI Taxonomy" id="431944"/>
    <lineage>
        <taxon>Bacteria</taxon>
        <taxon>Pseudomonadati</taxon>
        <taxon>Pseudomonadota</taxon>
        <taxon>Alphaproteobacteria</taxon>
        <taxon>Rhodospirillales</taxon>
        <taxon>Rhodospirillaceae</taxon>
        <taxon>Magnetospirillum</taxon>
    </lineage>
</organism>